<dbReference type="GO" id="GO:0005886">
    <property type="term" value="C:plasma membrane"/>
    <property type="evidence" value="ECO:0007669"/>
    <property type="project" value="UniProtKB-SubCell"/>
</dbReference>
<evidence type="ECO:0000256" key="1">
    <source>
        <dbReference type="ARBA" id="ARBA00004651"/>
    </source>
</evidence>
<feature type="transmembrane region" description="Helical" evidence="7">
    <location>
        <begin position="154"/>
        <end position="176"/>
    </location>
</feature>
<evidence type="ECO:0000256" key="4">
    <source>
        <dbReference type="ARBA" id="ARBA00022692"/>
    </source>
</evidence>
<evidence type="ECO:0000259" key="8">
    <source>
        <dbReference type="Pfam" id="PF09335"/>
    </source>
</evidence>
<dbReference type="AlphaFoldDB" id="A0A1H9QDA8"/>
<comment type="similarity">
    <text evidence="2">Belongs to the DedA family.</text>
</comment>
<dbReference type="InterPro" id="IPR051311">
    <property type="entry name" value="DedA_domain"/>
</dbReference>
<gene>
    <name evidence="9" type="ORF">SAMN04488000_110119</name>
</gene>
<dbReference type="EMBL" id="FOFV01000010">
    <property type="protein sequence ID" value="SER58521.1"/>
    <property type="molecule type" value="Genomic_DNA"/>
</dbReference>
<keyword evidence="10" id="KW-1185">Reference proteome</keyword>
<feature type="transmembrane region" description="Helical" evidence="7">
    <location>
        <begin position="182"/>
        <end position="203"/>
    </location>
</feature>
<name>A0A1H9QDA8_9PSEU</name>
<accession>A0A1H9QDA8</accession>
<dbReference type="STRING" id="65499.SAMN04488000_110119"/>
<keyword evidence="6 7" id="KW-0472">Membrane</keyword>
<feature type="domain" description="VTT" evidence="8">
    <location>
        <begin position="44"/>
        <end position="173"/>
    </location>
</feature>
<evidence type="ECO:0000256" key="3">
    <source>
        <dbReference type="ARBA" id="ARBA00022475"/>
    </source>
</evidence>
<keyword evidence="5 7" id="KW-1133">Transmembrane helix</keyword>
<evidence type="ECO:0000256" key="2">
    <source>
        <dbReference type="ARBA" id="ARBA00010792"/>
    </source>
</evidence>
<proteinExistence type="inferred from homology"/>
<evidence type="ECO:0000256" key="5">
    <source>
        <dbReference type="ARBA" id="ARBA00022989"/>
    </source>
</evidence>
<feature type="transmembrane region" description="Helical" evidence="7">
    <location>
        <begin position="66"/>
        <end position="87"/>
    </location>
</feature>
<dbReference type="Proteomes" id="UP000199503">
    <property type="component" value="Unassembled WGS sequence"/>
</dbReference>
<dbReference type="PANTHER" id="PTHR42709">
    <property type="entry name" value="ALKALINE PHOSPHATASE LIKE PROTEIN"/>
    <property type="match status" value="1"/>
</dbReference>
<keyword evidence="3" id="KW-1003">Cell membrane</keyword>
<evidence type="ECO:0000256" key="6">
    <source>
        <dbReference type="ARBA" id="ARBA00023136"/>
    </source>
</evidence>
<evidence type="ECO:0000256" key="7">
    <source>
        <dbReference type="SAM" id="Phobius"/>
    </source>
</evidence>
<dbReference type="InterPro" id="IPR032816">
    <property type="entry name" value="VTT_dom"/>
</dbReference>
<reference evidence="10" key="1">
    <citation type="submission" date="2016-10" db="EMBL/GenBank/DDBJ databases">
        <authorList>
            <person name="Varghese N."/>
            <person name="Submissions S."/>
        </authorList>
    </citation>
    <scope>NUCLEOTIDE SEQUENCE [LARGE SCALE GENOMIC DNA]</scope>
    <source>
        <strain evidence="10">DSM 44437</strain>
    </source>
</reference>
<evidence type="ECO:0000313" key="9">
    <source>
        <dbReference type="EMBL" id="SER58521.1"/>
    </source>
</evidence>
<comment type="subcellular location">
    <subcellularLocation>
        <location evidence="1">Cell membrane</location>
        <topology evidence="1">Multi-pass membrane protein</topology>
    </subcellularLocation>
</comment>
<protein>
    <submittedName>
        <fullName evidence="9">Membrane protein DedA, SNARE-associated domain</fullName>
    </submittedName>
</protein>
<sequence>MWPTTSVWRKITGVLTEWLHTVPPLLVYVVVGLVVGVESMGIPLPGEVVLVAAALMASHHDGVSPLWVGVAASAGAIIGDSIGYALGKRFGPRIFGWAGERFPRHFSEDKVGRARAVFEKYGAWAVFFGRFVALLRILSGPLAATMGMHYGKFLLANAAGGIAWAGGTTAAVYFVGEAAERYLAEFSWIALVVVLVAVVAFSVRGRLRRSRR</sequence>
<keyword evidence="4 7" id="KW-0812">Transmembrane</keyword>
<evidence type="ECO:0000313" key="10">
    <source>
        <dbReference type="Proteomes" id="UP000199503"/>
    </source>
</evidence>
<organism evidence="9 10">
    <name type="scientific">Lentzea albida</name>
    <dbReference type="NCBI Taxonomy" id="65499"/>
    <lineage>
        <taxon>Bacteria</taxon>
        <taxon>Bacillati</taxon>
        <taxon>Actinomycetota</taxon>
        <taxon>Actinomycetes</taxon>
        <taxon>Pseudonocardiales</taxon>
        <taxon>Pseudonocardiaceae</taxon>
        <taxon>Lentzea</taxon>
    </lineage>
</organism>
<dbReference type="PANTHER" id="PTHR42709:SF6">
    <property type="entry name" value="UNDECAPRENYL PHOSPHATE TRANSPORTER A"/>
    <property type="match status" value="1"/>
</dbReference>
<dbReference type="Pfam" id="PF09335">
    <property type="entry name" value="VTT_dom"/>
    <property type="match status" value="1"/>
</dbReference>